<accession>A0ABP8WUK3</accession>
<protein>
    <recommendedName>
        <fullName evidence="3">MarR family transcriptional regulator</fullName>
    </recommendedName>
</protein>
<comment type="caution">
    <text evidence="1">The sequence shown here is derived from an EMBL/GenBank/DDBJ whole genome shotgun (WGS) entry which is preliminary data.</text>
</comment>
<organism evidence="1 2">
    <name type="scientific">Kocuria gwangalliensis</name>
    <dbReference type="NCBI Taxonomy" id="501592"/>
    <lineage>
        <taxon>Bacteria</taxon>
        <taxon>Bacillati</taxon>
        <taxon>Actinomycetota</taxon>
        <taxon>Actinomycetes</taxon>
        <taxon>Micrococcales</taxon>
        <taxon>Micrococcaceae</taxon>
        <taxon>Kocuria</taxon>
    </lineage>
</organism>
<keyword evidence="2" id="KW-1185">Reference proteome</keyword>
<evidence type="ECO:0008006" key="3">
    <source>
        <dbReference type="Google" id="ProtNLM"/>
    </source>
</evidence>
<sequence>MNCDTENVFVMTLTQRVEDGSRPSSEMDRQLTRELGDLSTSAPFQPTGPGEVRGLTEDPEAAVSATMIALRDGRYAVAIGVGEVFLTRVTDPQGRLAVAADGAGMLYGHEAAATVRGIDRVAVRVCAADQQSAAEAQAVLKLVGRIVSVRSEAEWRVVDLLTPGARGQQKDVAAQLGITPQAVSKAVVRSLWHEEWDARPAAATLLRRCAEHF</sequence>
<dbReference type="Proteomes" id="UP001501446">
    <property type="component" value="Unassembled WGS sequence"/>
</dbReference>
<proteinExistence type="predicted"/>
<evidence type="ECO:0000313" key="2">
    <source>
        <dbReference type="Proteomes" id="UP001501446"/>
    </source>
</evidence>
<reference evidence="2" key="1">
    <citation type="journal article" date="2019" name="Int. J. Syst. Evol. Microbiol.">
        <title>The Global Catalogue of Microorganisms (GCM) 10K type strain sequencing project: providing services to taxonomists for standard genome sequencing and annotation.</title>
        <authorList>
            <consortium name="The Broad Institute Genomics Platform"/>
            <consortium name="The Broad Institute Genome Sequencing Center for Infectious Disease"/>
            <person name="Wu L."/>
            <person name="Ma J."/>
        </authorList>
    </citation>
    <scope>NUCLEOTIDE SEQUENCE [LARGE SCALE GENOMIC DNA]</scope>
    <source>
        <strain evidence="2">JCM 18958</strain>
    </source>
</reference>
<dbReference type="EMBL" id="BAABLN010000010">
    <property type="protein sequence ID" value="GAA4694914.1"/>
    <property type="molecule type" value="Genomic_DNA"/>
</dbReference>
<name>A0ABP8WUK3_9MICC</name>
<gene>
    <name evidence="1" type="ORF">GCM10025781_10630</name>
</gene>
<evidence type="ECO:0000313" key="1">
    <source>
        <dbReference type="EMBL" id="GAA4694914.1"/>
    </source>
</evidence>